<dbReference type="AlphaFoldDB" id="A0A3P7LJ77"/>
<proteinExistence type="predicted"/>
<keyword evidence="2" id="KW-1185">Reference proteome</keyword>
<feature type="non-terminal residue" evidence="1">
    <location>
        <position position="54"/>
    </location>
</feature>
<name>A0A3P7LJ77_DIBLA</name>
<sequence>MSEYRAQYLTYNCDPVKAIRPECTVHQTDEPLASETTHRYLAVSIMTLILLELI</sequence>
<reference evidence="1 2" key="1">
    <citation type="submission" date="2018-11" db="EMBL/GenBank/DDBJ databases">
        <authorList>
            <consortium name="Pathogen Informatics"/>
        </authorList>
    </citation>
    <scope>NUCLEOTIDE SEQUENCE [LARGE SCALE GENOMIC DNA]</scope>
</reference>
<accession>A0A3P7LJ77</accession>
<evidence type="ECO:0000313" key="2">
    <source>
        <dbReference type="Proteomes" id="UP000281553"/>
    </source>
</evidence>
<evidence type="ECO:0000313" key="1">
    <source>
        <dbReference type="EMBL" id="VDN16965.1"/>
    </source>
</evidence>
<protein>
    <submittedName>
        <fullName evidence="1">Uncharacterized protein</fullName>
    </submittedName>
</protein>
<gene>
    <name evidence="1" type="ORF">DILT_LOCUS12796</name>
</gene>
<organism evidence="1 2">
    <name type="scientific">Dibothriocephalus latus</name>
    <name type="common">Fish tapeworm</name>
    <name type="synonym">Diphyllobothrium latum</name>
    <dbReference type="NCBI Taxonomy" id="60516"/>
    <lineage>
        <taxon>Eukaryota</taxon>
        <taxon>Metazoa</taxon>
        <taxon>Spiralia</taxon>
        <taxon>Lophotrochozoa</taxon>
        <taxon>Platyhelminthes</taxon>
        <taxon>Cestoda</taxon>
        <taxon>Eucestoda</taxon>
        <taxon>Diphyllobothriidea</taxon>
        <taxon>Diphyllobothriidae</taxon>
        <taxon>Dibothriocephalus</taxon>
    </lineage>
</organism>
<dbReference type="EMBL" id="UYRU01067721">
    <property type="protein sequence ID" value="VDN16965.1"/>
    <property type="molecule type" value="Genomic_DNA"/>
</dbReference>
<dbReference type="Proteomes" id="UP000281553">
    <property type="component" value="Unassembled WGS sequence"/>
</dbReference>